<dbReference type="Pfam" id="PF07731">
    <property type="entry name" value="Cu-oxidase_2"/>
    <property type="match status" value="1"/>
</dbReference>
<feature type="domain" description="Plastocyanin-like" evidence="4">
    <location>
        <begin position="11"/>
        <end position="56"/>
    </location>
</feature>
<evidence type="ECO:0000256" key="1">
    <source>
        <dbReference type="ARBA" id="ARBA00010609"/>
    </source>
</evidence>
<evidence type="ECO:0000256" key="2">
    <source>
        <dbReference type="ARBA" id="ARBA00022723"/>
    </source>
</evidence>
<dbReference type="GO" id="GO:0016491">
    <property type="term" value="F:oxidoreductase activity"/>
    <property type="evidence" value="ECO:0007669"/>
    <property type="project" value="UniProtKB-KW"/>
</dbReference>
<evidence type="ECO:0000313" key="7">
    <source>
        <dbReference type="Proteomes" id="UP000305067"/>
    </source>
</evidence>
<dbReference type="AlphaFoldDB" id="A0A5C3QJE3"/>
<keyword evidence="7" id="KW-1185">Reference proteome</keyword>
<evidence type="ECO:0000313" key="6">
    <source>
        <dbReference type="EMBL" id="TFL00591.1"/>
    </source>
</evidence>
<dbReference type="InterPro" id="IPR002355">
    <property type="entry name" value="Cu_oxidase_Cu_BS"/>
</dbReference>
<dbReference type="InterPro" id="IPR011706">
    <property type="entry name" value="Cu-oxidase_C"/>
</dbReference>
<protein>
    <submittedName>
        <fullName evidence="6">Cupredoxin</fullName>
    </submittedName>
</protein>
<dbReference type="InterPro" id="IPR033138">
    <property type="entry name" value="Cu_oxidase_CS"/>
</dbReference>
<evidence type="ECO:0000259" key="5">
    <source>
        <dbReference type="Pfam" id="PF07731"/>
    </source>
</evidence>
<evidence type="ECO:0000256" key="3">
    <source>
        <dbReference type="ARBA" id="ARBA00023002"/>
    </source>
</evidence>
<keyword evidence="2" id="KW-0479">Metal-binding</keyword>
<comment type="similarity">
    <text evidence="1">Belongs to the multicopper oxidase family.</text>
</comment>
<keyword evidence="3" id="KW-0560">Oxidoreductase</keyword>
<dbReference type="PROSITE" id="PS00080">
    <property type="entry name" value="MULTICOPPER_OXIDASE2"/>
    <property type="match status" value="1"/>
</dbReference>
<feature type="domain" description="Plastocyanin-like" evidence="5">
    <location>
        <begin position="110"/>
        <end position="232"/>
    </location>
</feature>
<dbReference type="EMBL" id="ML178828">
    <property type="protein sequence ID" value="TFL00591.1"/>
    <property type="molecule type" value="Genomic_DNA"/>
</dbReference>
<sequence length="260" mass="27893">MNTLPMLADMRYSVVFNATQAVDNYWINAPFTGGNAALNPNMNPLLTRAILRYYGAPTADPTAPYAPSSSGALVEDLRPLIPEPAPEPDLSLVLSLRVVNLSGAVNDVSYRSPTVPTLNQVLNGATNLGGFNVTESTFVLPADAVVKIVFPPDSTIGAHPRHLHGNNFWLTKPAYAATANTQAPIKRDIAVVGSATGTNLRFRTDKPGPWFLHCHIMWHLRAGLATVLLANPAGVGEEVRPTVALRALCPVYNALPLELQ</sequence>
<dbReference type="Gene3D" id="2.60.40.420">
    <property type="entry name" value="Cupredoxins - blue copper proteins"/>
    <property type="match status" value="2"/>
</dbReference>
<dbReference type="InterPro" id="IPR008972">
    <property type="entry name" value="Cupredoxin"/>
</dbReference>
<dbReference type="PANTHER" id="PTHR11709">
    <property type="entry name" value="MULTI-COPPER OXIDASE"/>
    <property type="match status" value="1"/>
</dbReference>
<accession>A0A5C3QJE3</accession>
<dbReference type="Proteomes" id="UP000305067">
    <property type="component" value="Unassembled WGS sequence"/>
</dbReference>
<dbReference type="OrthoDB" id="2121828at2759"/>
<dbReference type="STRING" id="1884261.A0A5C3QJE3"/>
<evidence type="ECO:0000259" key="4">
    <source>
        <dbReference type="Pfam" id="PF00394"/>
    </source>
</evidence>
<name>A0A5C3QJE3_9AGAR</name>
<dbReference type="GO" id="GO:0005507">
    <property type="term" value="F:copper ion binding"/>
    <property type="evidence" value="ECO:0007669"/>
    <property type="project" value="InterPro"/>
</dbReference>
<dbReference type="Pfam" id="PF00394">
    <property type="entry name" value="Cu-oxidase"/>
    <property type="match status" value="1"/>
</dbReference>
<organism evidence="6 7">
    <name type="scientific">Pterulicium gracile</name>
    <dbReference type="NCBI Taxonomy" id="1884261"/>
    <lineage>
        <taxon>Eukaryota</taxon>
        <taxon>Fungi</taxon>
        <taxon>Dikarya</taxon>
        <taxon>Basidiomycota</taxon>
        <taxon>Agaricomycotina</taxon>
        <taxon>Agaricomycetes</taxon>
        <taxon>Agaricomycetidae</taxon>
        <taxon>Agaricales</taxon>
        <taxon>Pleurotineae</taxon>
        <taxon>Pterulaceae</taxon>
        <taxon>Pterulicium</taxon>
    </lineage>
</organism>
<dbReference type="InterPro" id="IPR001117">
    <property type="entry name" value="Cu-oxidase_2nd"/>
</dbReference>
<reference evidence="6 7" key="1">
    <citation type="journal article" date="2019" name="Nat. Ecol. Evol.">
        <title>Megaphylogeny resolves global patterns of mushroom evolution.</title>
        <authorList>
            <person name="Varga T."/>
            <person name="Krizsan K."/>
            <person name="Foldi C."/>
            <person name="Dima B."/>
            <person name="Sanchez-Garcia M."/>
            <person name="Sanchez-Ramirez S."/>
            <person name="Szollosi G.J."/>
            <person name="Szarkandi J.G."/>
            <person name="Papp V."/>
            <person name="Albert L."/>
            <person name="Andreopoulos W."/>
            <person name="Angelini C."/>
            <person name="Antonin V."/>
            <person name="Barry K.W."/>
            <person name="Bougher N.L."/>
            <person name="Buchanan P."/>
            <person name="Buyck B."/>
            <person name="Bense V."/>
            <person name="Catcheside P."/>
            <person name="Chovatia M."/>
            <person name="Cooper J."/>
            <person name="Damon W."/>
            <person name="Desjardin D."/>
            <person name="Finy P."/>
            <person name="Geml J."/>
            <person name="Haridas S."/>
            <person name="Hughes K."/>
            <person name="Justo A."/>
            <person name="Karasinski D."/>
            <person name="Kautmanova I."/>
            <person name="Kiss B."/>
            <person name="Kocsube S."/>
            <person name="Kotiranta H."/>
            <person name="LaButti K.M."/>
            <person name="Lechner B.E."/>
            <person name="Liimatainen K."/>
            <person name="Lipzen A."/>
            <person name="Lukacs Z."/>
            <person name="Mihaltcheva S."/>
            <person name="Morgado L.N."/>
            <person name="Niskanen T."/>
            <person name="Noordeloos M.E."/>
            <person name="Ohm R.A."/>
            <person name="Ortiz-Santana B."/>
            <person name="Ovrebo C."/>
            <person name="Racz N."/>
            <person name="Riley R."/>
            <person name="Savchenko A."/>
            <person name="Shiryaev A."/>
            <person name="Soop K."/>
            <person name="Spirin V."/>
            <person name="Szebenyi C."/>
            <person name="Tomsovsky M."/>
            <person name="Tulloss R.E."/>
            <person name="Uehling J."/>
            <person name="Grigoriev I.V."/>
            <person name="Vagvolgyi C."/>
            <person name="Papp T."/>
            <person name="Martin F.M."/>
            <person name="Miettinen O."/>
            <person name="Hibbett D.S."/>
            <person name="Nagy L.G."/>
        </authorList>
    </citation>
    <scope>NUCLEOTIDE SEQUENCE [LARGE SCALE GENOMIC DNA]</scope>
    <source>
        <strain evidence="6 7">CBS 309.79</strain>
    </source>
</reference>
<dbReference type="PANTHER" id="PTHR11709:SF511">
    <property type="entry name" value="LACCASE"/>
    <property type="match status" value="1"/>
</dbReference>
<gene>
    <name evidence="6" type="ORF">BDV98DRAFT_605235</name>
</gene>
<dbReference type="SUPFAM" id="SSF49503">
    <property type="entry name" value="Cupredoxins"/>
    <property type="match status" value="2"/>
</dbReference>
<dbReference type="PROSITE" id="PS00079">
    <property type="entry name" value="MULTICOPPER_OXIDASE1"/>
    <property type="match status" value="1"/>
</dbReference>
<proteinExistence type="inferred from homology"/>
<dbReference type="InterPro" id="IPR045087">
    <property type="entry name" value="Cu-oxidase_fam"/>
</dbReference>